<dbReference type="Proteomes" id="UP000037904">
    <property type="component" value="Unassembled WGS sequence"/>
</dbReference>
<name>A0A0M9ESU9_FUSLA</name>
<feature type="region of interest" description="Disordered" evidence="1">
    <location>
        <begin position="1"/>
        <end position="66"/>
    </location>
</feature>
<reference evidence="2 3" key="1">
    <citation type="submission" date="2015-04" db="EMBL/GenBank/DDBJ databases">
        <title>The draft genome sequence of Fusarium langsethiae, a T-2/HT-2 mycotoxin producer.</title>
        <authorList>
            <person name="Lysoe E."/>
            <person name="Divon H.H."/>
            <person name="Terzi V."/>
            <person name="Orru L."/>
            <person name="Lamontanara A."/>
            <person name="Kolseth A.-K."/>
            <person name="Frandsen R.J."/>
            <person name="Nielsen K."/>
            <person name="Thrane U."/>
        </authorList>
    </citation>
    <scope>NUCLEOTIDE SEQUENCE [LARGE SCALE GENOMIC DNA]</scope>
    <source>
        <strain evidence="2 3">Fl201059</strain>
    </source>
</reference>
<feature type="compositionally biased region" description="Low complexity" evidence="1">
    <location>
        <begin position="16"/>
        <end position="25"/>
    </location>
</feature>
<accession>A0A0M9ESU9</accession>
<feature type="compositionally biased region" description="Basic and acidic residues" evidence="1">
    <location>
        <begin position="55"/>
        <end position="66"/>
    </location>
</feature>
<keyword evidence="3" id="KW-1185">Reference proteome</keyword>
<gene>
    <name evidence="2" type="ORF">FLAG1_07954</name>
</gene>
<protein>
    <submittedName>
        <fullName evidence="2">Uncharacterized protein</fullName>
    </submittedName>
</protein>
<proteinExistence type="predicted"/>
<evidence type="ECO:0000313" key="2">
    <source>
        <dbReference type="EMBL" id="KPA39198.1"/>
    </source>
</evidence>
<comment type="caution">
    <text evidence="2">The sequence shown here is derived from an EMBL/GenBank/DDBJ whole genome shotgun (WGS) entry which is preliminary data.</text>
</comment>
<sequence length="66" mass="7204">MPAPINPKAKDETSEAEANSVASASGNKAPRKRRVFCDYCKKPNHTADGGGAMERVTEKNKKEKKE</sequence>
<dbReference type="EMBL" id="JXCE01000212">
    <property type="protein sequence ID" value="KPA39198.1"/>
    <property type="molecule type" value="Genomic_DNA"/>
</dbReference>
<evidence type="ECO:0000256" key="1">
    <source>
        <dbReference type="SAM" id="MobiDB-lite"/>
    </source>
</evidence>
<dbReference type="AlphaFoldDB" id="A0A0M9ESU9"/>
<evidence type="ECO:0000313" key="3">
    <source>
        <dbReference type="Proteomes" id="UP000037904"/>
    </source>
</evidence>
<organism evidence="2 3">
    <name type="scientific">Fusarium langsethiae</name>
    <dbReference type="NCBI Taxonomy" id="179993"/>
    <lineage>
        <taxon>Eukaryota</taxon>
        <taxon>Fungi</taxon>
        <taxon>Dikarya</taxon>
        <taxon>Ascomycota</taxon>
        <taxon>Pezizomycotina</taxon>
        <taxon>Sordariomycetes</taxon>
        <taxon>Hypocreomycetidae</taxon>
        <taxon>Hypocreales</taxon>
        <taxon>Nectriaceae</taxon>
        <taxon>Fusarium</taxon>
    </lineage>
</organism>